<dbReference type="Proteomes" id="UP001596302">
    <property type="component" value="Unassembled WGS sequence"/>
</dbReference>
<gene>
    <name evidence="1" type="ORF">ACFQE5_09640</name>
</gene>
<name>A0ABW1J199_9PSEU</name>
<evidence type="ECO:0000313" key="1">
    <source>
        <dbReference type="EMBL" id="MFC5994472.1"/>
    </source>
</evidence>
<keyword evidence="2" id="KW-1185">Reference proteome</keyword>
<dbReference type="EMBL" id="JBHSQW010000022">
    <property type="protein sequence ID" value="MFC5994472.1"/>
    <property type="molecule type" value="Genomic_DNA"/>
</dbReference>
<sequence length="648" mass="71302">MTGQPVHGLAALTCLDQLALLRPHTLACGQSSYERDTRGPGRGNDDWNHFLGVRGPAGRREKVMLDRRGPGVVYRIWVTGFDPATDWLRVYFDDEPAPRIDLLMAELFSGTTAPFLAPLVADDTVSSGGYTCYLPLPYRHAITITTTMSRYYNIGVHTFGPDTPVATWTGTEDTAAARRRWAGAGTDPGMSPDEVVHAGTVRLRPGSACPIFEADGPRSISAITLTVPGVTAAAPREGTAEILNGLRIRMYWDEDAAPSVDAPLGCFFGMGRFGAYPTRALVVGLDAADRLYTRLPMPFRRHARVELTGSAAVAGPGGVGFEVRHRPLAGDLADVGYLRTRLTATTPTAAGCDIPILDVTGSGNFVGVTASYLGRPDRWFLEGDERIYVDDSGSPAFHGTGTEDFFNGGWYFARGPYTQPMSGNTAHLLDERAARIAAYRFFLQDAVPFRRRIRVSIEHGGFNDTTTDAWMLAYYYHQPRSRLTMTDTLDIGDPASESAHAYRITEQRWAGARRYQYEGVADTVDVLDTGRAHRGTSRFVLRIAPDNDGVLLRRRFDQTIADQRADVLVDDRPVGSWYVAGGNPFRQWRDADFLIPPSVTAGRTMIEVTIRFVASALDWNEFTYWAYSLTPPERAHSTRDTVGSKPPE</sequence>
<reference evidence="2" key="1">
    <citation type="journal article" date="2019" name="Int. J. Syst. Evol. Microbiol.">
        <title>The Global Catalogue of Microorganisms (GCM) 10K type strain sequencing project: providing services to taxonomists for standard genome sequencing and annotation.</title>
        <authorList>
            <consortium name="The Broad Institute Genomics Platform"/>
            <consortium name="The Broad Institute Genome Sequencing Center for Infectious Disease"/>
            <person name="Wu L."/>
            <person name="Ma J."/>
        </authorList>
    </citation>
    <scope>NUCLEOTIDE SEQUENCE [LARGE SCALE GENOMIC DNA]</scope>
    <source>
        <strain evidence="2">CCM 8391</strain>
    </source>
</reference>
<protein>
    <submittedName>
        <fullName evidence="1">Glycoside hydrolase family 172 protein</fullName>
    </submittedName>
</protein>
<dbReference type="Gene3D" id="2.60.120.1390">
    <property type="match status" value="3"/>
</dbReference>
<comment type="caution">
    <text evidence="1">The sequence shown here is derived from an EMBL/GenBank/DDBJ whole genome shotgun (WGS) entry which is preliminary data.</text>
</comment>
<dbReference type="InterPro" id="IPR021345">
    <property type="entry name" value="DUF2961"/>
</dbReference>
<accession>A0ABW1J199</accession>
<keyword evidence="1" id="KW-0378">Hydrolase</keyword>
<evidence type="ECO:0000313" key="2">
    <source>
        <dbReference type="Proteomes" id="UP001596302"/>
    </source>
</evidence>
<dbReference type="RefSeq" id="WP_379584501.1">
    <property type="nucleotide sequence ID" value="NZ_JBHSQW010000022.1"/>
</dbReference>
<proteinExistence type="predicted"/>
<organism evidence="1 2">
    <name type="scientific">Pseudonocardia hispaniensis</name>
    <dbReference type="NCBI Taxonomy" id="904933"/>
    <lineage>
        <taxon>Bacteria</taxon>
        <taxon>Bacillati</taxon>
        <taxon>Actinomycetota</taxon>
        <taxon>Actinomycetes</taxon>
        <taxon>Pseudonocardiales</taxon>
        <taxon>Pseudonocardiaceae</taxon>
        <taxon>Pseudonocardia</taxon>
    </lineage>
</organism>
<dbReference type="GO" id="GO:0016787">
    <property type="term" value="F:hydrolase activity"/>
    <property type="evidence" value="ECO:0007669"/>
    <property type="project" value="UniProtKB-KW"/>
</dbReference>
<dbReference type="Pfam" id="PF11175">
    <property type="entry name" value="DUF2961"/>
    <property type="match status" value="1"/>
</dbReference>